<evidence type="ECO:0000313" key="6">
    <source>
        <dbReference type="EMBL" id="KAK7814322.1"/>
    </source>
</evidence>
<dbReference type="GO" id="GO:0061630">
    <property type="term" value="F:ubiquitin protein ligase activity"/>
    <property type="evidence" value="ECO:0007669"/>
    <property type="project" value="UniProtKB-EC"/>
</dbReference>
<evidence type="ECO:0000313" key="7">
    <source>
        <dbReference type="Proteomes" id="UP000237347"/>
    </source>
</evidence>
<keyword evidence="3" id="KW-0833">Ubl conjugation pathway</keyword>
<sequence length="476" mass="53867">AEISFISSDRPSIERLSPTVYDLTDSGRTSRLSTSSDQSFQSIHLDAKFSDLSFLHDISSFSQESGRTSCSWSSQNLDDVEAEMRRLKLELKQTMDMYSTACKEALTAKQKASELHRWKLTEEHKFEEAKQSEEVALAIAEKERARSKVAMETAEAAKRIAENESLKEAAQAREVLENLARSDLKYRRYTIEEIEKATNFFAESQKIGEGGYGPVYRCYLDHTPVAVKVLRPDAAHGRSQFQQEMTVSSRKDTVHPLSWQLRFRIAAEIATGLLFLHETKPEPLVHRDLKPGNILLDHNYVSKISDVGLARLVPAVAENATQYHMTSTAGTFCYIDPEYQQTGMLGVKSDIYSLGVMLLQLITAKPPMGLTHIVEQSIENGTFTELLDPAVRDWPVEETLCFAKLALKCAELRRKDRPDLCNEVFPELSRLRDIAEEKMNHVHPYGSFHPSPNHSNASTQQVSSKHVNYQEHLFAR</sequence>
<accession>A0AAW0IJ37</accession>
<dbReference type="GO" id="GO:0005524">
    <property type="term" value="F:ATP binding"/>
    <property type="evidence" value="ECO:0007669"/>
    <property type="project" value="InterPro"/>
</dbReference>
<proteinExistence type="predicted"/>
<dbReference type="PROSITE" id="PS50011">
    <property type="entry name" value="PROTEIN_KINASE_DOM"/>
    <property type="match status" value="1"/>
</dbReference>
<dbReference type="PANTHER" id="PTHR45647:SF76">
    <property type="entry name" value="PROTEIN KINASE DOMAIN-CONTAINING PROTEIN"/>
    <property type="match status" value="1"/>
</dbReference>
<evidence type="ECO:0000256" key="1">
    <source>
        <dbReference type="ARBA" id="ARBA00000900"/>
    </source>
</evidence>
<feature type="non-terminal residue" evidence="6">
    <location>
        <position position="1"/>
    </location>
</feature>
<dbReference type="InterPro" id="IPR008271">
    <property type="entry name" value="Ser/Thr_kinase_AS"/>
</dbReference>
<gene>
    <name evidence="6" type="primary">PUB34_1</name>
    <name evidence="6" type="ORF">CFP56_003313</name>
</gene>
<dbReference type="EC" id="2.3.2.27" evidence="2"/>
<dbReference type="InterPro" id="IPR051348">
    <property type="entry name" value="U-box_ubiquitin_ligases"/>
</dbReference>
<dbReference type="EMBL" id="PKMF04001112">
    <property type="protein sequence ID" value="KAK7814322.1"/>
    <property type="molecule type" value="Genomic_DNA"/>
</dbReference>
<protein>
    <recommendedName>
        <fullName evidence="2">RING-type E3 ubiquitin transferase</fullName>
        <ecNumber evidence="2">2.3.2.27</ecNumber>
    </recommendedName>
</protein>
<dbReference type="Proteomes" id="UP000237347">
    <property type="component" value="Unassembled WGS sequence"/>
</dbReference>
<dbReference type="SMART" id="SM00220">
    <property type="entry name" value="S_TKc"/>
    <property type="match status" value="1"/>
</dbReference>
<dbReference type="SUPFAM" id="SSF56112">
    <property type="entry name" value="Protein kinase-like (PK-like)"/>
    <property type="match status" value="1"/>
</dbReference>
<dbReference type="PROSITE" id="PS00108">
    <property type="entry name" value="PROTEIN_KINASE_ST"/>
    <property type="match status" value="1"/>
</dbReference>
<dbReference type="Pfam" id="PF00069">
    <property type="entry name" value="Pkinase"/>
    <property type="match status" value="1"/>
</dbReference>
<evidence type="ECO:0000259" key="5">
    <source>
        <dbReference type="PROSITE" id="PS50011"/>
    </source>
</evidence>
<evidence type="ECO:0000256" key="4">
    <source>
        <dbReference type="SAM" id="MobiDB-lite"/>
    </source>
</evidence>
<dbReference type="Gene3D" id="1.10.510.10">
    <property type="entry name" value="Transferase(Phosphotransferase) domain 1"/>
    <property type="match status" value="2"/>
</dbReference>
<dbReference type="GO" id="GO:0004672">
    <property type="term" value="F:protein kinase activity"/>
    <property type="evidence" value="ECO:0007669"/>
    <property type="project" value="InterPro"/>
</dbReference>
<feature type="compositionally biased region" description="Polar residues" evidence="4">
    <location>
        <begin position="450"/>
        <end position="463"/>
    </location>
</feature>
<comment type="caution">
    <text evidence="6">The sequence shown here is derived from an EMBL/GenBank/DDBJ whole genome shotgun (WGS) entry which is preliminary data.</text>
</comment>
<feature type="domain" description="Protein kinase" evidence="5">
    <location>
        <begin position="115"/>
        <end position="446"/>
    </location>
</feature>
<organism evidence="6 7">
    <name type="scientific">Quercus suber</name>
    <name type="common">Cork oak</name>
    <dbReference type="NCBI Taxonomy" id="58331"/>
    <lineage>
        <taxon>Eukaryota</taxon>
        <taxon>Viridiplantae</taxon>
        <taxon>Streptophyta</taxon>
        <taxon>Embryophyta</taxon>
        <taxon>Tracheophyta</taxon>
        <taxon>Spermatophyta</taxon>
        <taxon>Magnoliopsida</taxon>
        <taxon>eudicotyledons</taxon>
        <taxon>Gunneridae</taxon>
        <taxon>Pentapetalae</taxon>
        <taxon>rosids</taxon>
        <taxon>fabids</taxon>
        <taxon>Fagales</taxon>
        <taxon>Fagaceae</taxon>
        <taxon>Quercus</taxon>
    </lineage>
</organism>
<evidence type="ECO:0000256" key="2">
    <source>
        <dbReference type="ARBA" id="ARBA00012483"/>
    </source>
</evidence>
<dbReference type="AlphaFoldDB" id="A0AAW0IJ37"/>
<name>A0AAW0IJ37_QUESU</name>
<dbReference type="PANTHER" id="PTHR45647">
    <property type="entry name" value="OS02G0152300 PROTEIN"/>
    <property type="match status" value="1"/>
</dbReference>
<evidence type="ECO:0000256" key="3">
    <source>
        <dbReference type="ARBA" id="ARBA00022786"/>
    </source>
</evidence>
<dbReference type="InterPro" id="IPR011009">
    <property type="entry name" value="Kinase-like_dom_sf"/>
</dbReference>
<dbReference type="InterPro" id="IPR000719">
    <property type="entry name" value="Prot_kinase_dom"/>
</dbReference>
<reference evidence="6 7" key="1">
    <citation type="journal article" date="2018" name="Sci. Data">
        <title>The draft genome sequence of cork oak.</title>
        <authorList>
            <person name="Ramos A.M."/>
            <person name="Usie A."/>
            <person name="Barbosa P."/>
            <person name="Barros P.M."/>
            <person name="Capote T."/>
            <person name="Chaves I."/>
            <person name="Simoes F."/>
            <person name="Abreu I."/>
            <person name="Carrasquinho I."/>
            <person name="Faro C."/>
            <person name="Guimaraes J.B."/>
            <person name="Mendonca D."/>
            <person name="Nobrega F."/>
            <person name="Rodrigues L."/>
            <person name="Saibo N.J.M."/>
            <person name="Varela M.C."/>
            <person name="Egas C."/>
            <person name="Matos J."/>
            <person name="Miguel C.M."/>
            <person name="Oliveira M.M."/>
            <person name="Ricardo C.P."/>
            <person name="Goncalves S."/>
        </authorList>
    </citation>
    <scope>NUCLEOTIDE SEQUENCE [LARGE SCALE GENOMIC DNA]</scope>
    <source>
        <strain evidence="7">cv. HL8</strain>
    </source>
</reference>
<keyword evidence="7" id="KW-1185">Reference proteome</keyword>
<feature type="region of interest" description="Disordered" evidence="4">
    <location>
        <begin position="442"/>
        <end position="463"/>
    </location>
</feature>
<comment type="catalytic activity">
    <reaction evidence="1">
        <text>S-ubiquitinyl-[E2 ubiquitin-conjugating enzyme]-L-cysteine + [acceptor protein]-L-lysine = [E2 ubiquitin-conjugating enzyme]-L-cysteine + N(6)-ubiquitinyl-[acceptor protein]-L-lysine.</text>
        <dbReference type="EC" id="2.3.2.27"/>
    </reaction>
</comment>